<dbReference type="WBParaSite" id="TCONS_00009925.p1">
    <property type="protein sequence ID" value="TCONS_00009925.p1"/>
    <property type="gene ID" value="XLOC_007638"/>
</dbReference>
<protein>
    <submittedName>
        <fullName evidence="2">SURF1-like protein</fullName>
    </submittedName>
</protein>
<evidence type="ECO:0000313" key="2">
    <source>
        <dbReference type="WBParaSite" id="SSTP_0001002600.1"/>
    </source>
</evidence>
<organism evidence="2">
    <name type="scientific">Strongyloides stercoralis</name>
    <name type="common">Threadworm</name>
    <dbReference type="NCBI Taxonomy" id="6248"/>
    <lineage>
        <taxon>Eukaryota</taxon>
        <taxon>Metazoa</taxon>
        <taxon>Ecdysozoa</taxon>
        <taxon>Nematoda</taxon>
        <taxon>Chromadorea</taxon>
        <taxon>Rhabditida</taxon>
        <taxon>Tylenchina</taxon>
        <taxon>Panagrolaimomorpha</taxon>
        <taxon>Strongyloidoidea</taxon>
        <taxon>Strongyloididae</taxon>
        <taxon>Strongyloides</taxon>
    </lineage>
</organism>
<sequence>MKKGGDSMSSYYNTTLSQFEVPGFSQQDVFPTSSGRERTIAHNFVIISLSEINFKVKNQLYLFDYFDDDSGIRLIGYCVPIFIYRRFFVRQVPFNHREILRRKSGSPGTPHVALLKHVKVPIVSVEPKYPTNWLKFIINGYPDNYPYNQYSNKSYPNNANYMGQRNILNSLTPNCIFDFYNLNNCPYLIPFKTFDCLICYMLIFSNCEENDEEVENSSSPK</sequence>
<dbReference type="AlphaFoldDB" id="A0A0K0EKN3"/>
<evidence type="ECO:0000313" key="1">
    <source>
        <dbReference type="Proteomes" id="UP000035681"/>
    </source>
</evidence>
<dbReference type="Proteomes" id="UP000035681">
    <property type="component" value="Unplaced"/>
</dbReference>
<name>A0A0K0EKN3_STRER</name>
<proteinExistence type="predicted"/>
<accession>A0A0K0EKN3</accession>
<dbReference type="WBParaSite" id="SSTP_0001002600.1">
    <property type="protein sequence ID" value="SSTP_0001002600.1"/>
    <property type="gene ID" value="SSTP_0001002600"/>
</dbReference>
<reference evidence="2" key="1">
    <citation type="submission" date="2015-08" db="UniProtKB">
        <authorList>
            <consortium name="WormBaseParasite"/>
        </authorList>
    </citation>
    <scope>IDENTIFICATION</scope>
</reference>
<keyword evidence="1" id="KW-1185">Reference proteome</keyword>